<feature type="domain" description="Calcineurin-like phosphoesterase" evidence="12">
    <location>
        <begin position="35"/>
        <end position="278"/>
    </location>
</feature>
<comment type="similarity">
    <text evidence="5 11">Belongs to the 5'-nucleotidase family.</text>
</comment>
<evidence type="ECO:0000256" key="8">
    <source>
        <dbReference type="ARBA" id="ARBA00022741"/>
    </source>
</evidence>
<proteinExistence type="inferred from homology"/>
<dbReference type="Proteomes" id="UP000815846">
    <property type="component" value="Unassembled WGS sequence"/>
</dbReference>
<feature type="signal peptide" evidence="11">
    <location>
        <begin position="1"/>
        <end position="26"/>
    </location>
</feature>
<dbReference type="PANTHER" id="PTHR11575:SF6">
    <property type="entry name" value="2',3'-CYCLIC-NUCLEOTIDE 2'-PHOSPHODIESTERASE_3'-NUCLEOTIDASE"/>
    <property type="match status" value="1"/>
</dbReference>
<comment type="subcellular location">
    <subcellularLocation>
        <location evidence="4">Cell envelope</location>
    </subcellularLocation>
</comment>
<dbReference type="PANTHER" id="PTHR11575">
    <property type="entry name" value="5'-NUCLEOTIDASE-RELATED"/>
    <property type="match status" value="1"/>
</dbReference>
<evidence type="ECO:0000256" key="6">
    <source>
        <dbReference type="ARBA" id="ARBA00022723"/>
    </source>
</evidence>
<dbReference type="InterPro" id="IPR004843">
    <property type="entry name" value="Calcineurin-like_PHP"/>
</dbReference>
<dbReference type="PROSITE" id="PS00786">
    <property type="entry name" value="5_NUCLEOTIDASE_2"/>
    <property type="match status" value="1"/>
</dbReference>
<comment type="caution">
    <text evidence="14">The sequence shown here is derived from an EMBL/GenBank/DDBJ whole genome shotgun (WGS) entry which is preliminary data.</text>
</comment>
<evidence type="ECO:0000259" key="13">
    <source>
        <dbReference type="Pfam" id="PF02872"/>
    </source>
</evidence>
<keyword evidence="15" id="KW-1185">Reference proteome</keyword>
<comment type="cofactor">
    <cofactor evidence="3">
        <name>a divalent metal cation</name>
        <dbReference type="ChEBI" id="CHEBI:60240"/>
    </cofactor>
</comment>
<gene>
    <name evidence="14" type="ORF">CWS31_004830</name>
</gene>
<dbReference type="InterPro" id="IPR036907">
    <property type="entry name" value="5'-Nucleotdase_C_sf"/>
</dbReference>
<dbReference type="PRINTS" id="PR01607">
    <property type="entry name" value="APYRASEFAMLY"/>
</dbReference>
<comment type="catalytic activity">
    <reaction evidence="1">
        <text>a ribonucleoside 3'-phosphate + H2O = a ribonucleoside + phosphate</text>
        <dbReference type="Rhea" id="RHEA:10144"/>
        <dbReference type="ChEBI" id="CHEBI:13197"/>
        <dbReference type="ChEBI" id="CHEBI:15377"/>
        <dbReference type="ChEBI" id="CHEBI:18254"/>
        <dbReference type="ChEBI" id="CHEBI:43474"/>
        <dbReference type="EC" id="3.1.3.6"/>
    </reaction>
</comment>
<evidence type="ECO:0000256" key="4">
    <source>
        <dbReference type="ARBA" id="ARBA00004196"/>
    </source>
</evidence>
<name>A0ABY3MZJ9_9GAMM</name>
<evidence type="ECO:0000259" key="12">
    <source>
        <dbReference type="Pfam" id="PF00149"/>
    </source>
</evidence>
<evidence type="ECO:0000256" key="1">
    <source>
        <dbReference type="ARBA" id="ARBA00000527"/>
    </source>
</evidence>
<evidence type="ECO:0000256" key="11">
    <source>
        <dbReference type="RuleBase" id="RU362119"/>
    </source>
</evidence>
<feature type="domain" description="5'-Nucleotidase C-terminal" evidence="13">
    <location>
        <begin position="435"/>
        <end position="573"/>
    </location>
</feature>
<dbReference type="Pfam" id="PF02872">
    <property type="entry name" value="5_nucleotid_C"/>
    <property type="match status" value="1"/>
</dbReference>
<evidence type="ECO:0000313" key="14">
    <source>
        <dbReference type="EMBL" id="TYK66660.1"/>
    </source>
</evidence>
<evidence type="ECO:0000256" key="2">
    <source>
        <dbReference type="ARBA" id="ARBA00001730"/>
    </source>
</evidence>
<keyword evidence="7 11" id="KW-0732">Signal</keyword>
<dbReference type="InterPro" id="IPR006179">
    <property type="entry name" value="5_nucleotidase/apyrase"/>
</dbReference>
<dbReference type="EMBL" id="PJAI02000003">
    <property type="protein sequence ID" value="TYK66660.1"/>
    <property type="molecule type" value="Genomic_DNA"/>
</dbReference>
<evidence type="ECO:0000256" key="5">
    <source>
        <dbReference type="ARBA" id="ARBA00006654"/>
    </source>
</evidence>
<dbReference type="InterPro" id="IPR041827">
    <property type="entry name" value="CpdB_N"/>
</dbReference>
<dbReference type="SUPFAM" id="SSF55816">
    <property type="entry name" value="5'-nucleotidase (syn. UDP-sugar hydrolase), C-terminal domain"/>
    <property type="match status" value="1"/>
</dbReference>
<sequence length="654" mass="72278">MNRKYPHHKKLITALCLCISVFFTHASQATDTVKLRILETTDIHMYLADYDYYRDQQSDSVGLSRVVSLIHNARSEVNNSLLIDNGDLLQGSPLGEYIAQQTSLSAQNIHPAYKIMNPLSYNVGNLGNHEFNFGIPFLKQAISGANFPYISANVYIDDADNDPTNDVHFIKPYLIEPLTLIDDSGKKHSINVGYIGFTPPQIMLWDMGHLKGKVIAKDIVETAEKLVPEMKKLGADIIIAIPHSGLYNLPRKGMDENATYHLAKVQGIDAILFGHSHRVFPGDKTIASYEGVNTEKGTVFGIPAVMPGFWGSHLGLIDLTLQKSNNQWSVIDSQASVRAVAKRDKGKLTSLVKTDEASNKVIMKEHKATLEYMRQKVGETTSRIHSYFALVLDDPSVQLVNNAQKQYVERIIRGTELADLPVLSAAAPFKSGGRIGPDYYTDIPAGKISLIHLQDLYVFPNDLKVVQLNGLQVIEWLEFSAGQFNQIDPTSNAKQAIINPAFASFNFDIIDGIQYQIDVTQPARYDLEGKLINPKAARITKATYQGKPLSKAQTYLVATNNYRAGGGGNFPNLDGSNIVIHAPDKNRSVVAAYIQSVDQINPAADGNWHFADTFGKAKVIFTSSTKAKDIAPKNIIALPENAQKQVTTTFEIRH</sequence>
<dbReference type="InterPro" id="IPR008334">
    <property type="entry name" value="5'-Nucleotdase_C"/>
</dbReference>
<dbReference type="Gene3D" id="3.90.780.10">
    <property type="entry name" value="5'-Nucleotidase, C-terminal domain"/>
    <property type="match status" value="1"/>
</dbReference>
<dbReference type="NCBIfam" id="NF006938">
    <property type="entry name" value="PRK09420.1"/>
    <property type="match status" value="1"/>
</dbReference>
<keyword evidence="10" id="KW-0511">Multifunctional enzyme</keyword>
<evidence type="ECO:0000256" key="3">
    <source>
        <dbReference type="ARBA" id="ARBA00001968"/>
    </source>
</evidence>
<evidence type="ECO:0000256" key="9">
    <source>
        <dbReference type="ARBA" id="ARBA00022801"/>
    </source>
</evidence>
<dbReference type="SUPFAM" id="SSF56300">
    <property type="entry name" value="Metallo-dependent phosphatases"/>
    <property type="match status" value="1"/>
</dbReference>
<evidence type="ECO:0000313" key="15">
    <source>
        <dbReference type="Proteomes" id="UP000815846"/>
    </source>
</evidence>
<protein>
    <submittedName>
        <fullName evidence="14">Bifunctional 2',3'-cyclic-nucleotide 2'-phosphodiesterase/3'-nucleotidase</fullName>
    </submittedName>
</protein>
<keyword evidence="8 11" id="KW-0547">Nucleotide-binding</keyword>
<dbReference type="InterPro" id="IPR029052">
    <property type="entry name" value="Metallo-depent_PP-like"/>
</dbReference>
<dbReference type="Gene3D" id="3.60.21.10">
    <property type="match status" value="1"/>
</dbReference>
<reference evidence="14 15" key="1">
    <citation type="submission" date="2019-08" db="EMBL/GenBank/DDBJ databases">
        <title>Microbe sample from Colwellia echini.</title>
        <authorList>
            <person name="Christiansen L."/>
            <person name="Pathiraja D."/>
            <person name="Schultz-Johansen M."/>
            <person name="Choi I.-G."/>
            <person name="Stougaard P."/>
        </authorList>
    </citation>
    <scope>NUCLEOTIDE SEQUENCE [LARGE SCALE GENOMIC DNA]</scope>
    <source>
        <strain evidence="14 15">A3</strain>
    </source>
</reference>
<evidence type="ECO:0000256" key="10">
    <source>
        <dbReference type="ARBA" id="ARBA00023268"/>
    </source>
</evidence>
<dbReference type="Pfam" id="PF00149">
    <property type="entry name" value="Metallophos"/>
    <property type="match status" value="1"/>
</dbReference>
<accession>A0ABY3MZJ9</accession>
<dbReference type="CDD" id="cd07410">
    <property type="entry name" value="MPP_CpdB_N"/>
    <property type="match status" value="1"/>
</dbReference>
<feature type="chain" id="PRO_5044998240" evidence="11">
    <location>
        <begin position="27"/>
        <end position="654"/>
    </location>
</feature>
<dbReference type="RefSeq" id="WP_101344742.1">
    <property type="nucleotide sequence ID" value="NZ_PJAI02000003.1"/>
</dbReference>
<keyword evidence="9 11" id="KW-0378">Hydrolase</keyword>
<organism evidence="14 15">
    <name type="scientific">Colwellia echini</name>
    <dbReference type="NCBI Taxonomy" id="1982103"/>
    <lineage>
        <taxon>Bacteria</taxon>
        <taxon>Pseudomonadati</taxon>
        <taxon>Pseudomonadota</taxon>
        <taxon>Gammaproteobacteria</taxon>
        <taxon>Alteromonadales</taxon>
        <taxon>Colwelliaceae</taxon>
        <taxon>Colwellia</taxon>
    </lineage>
</organism>
<comment type="catalytic activity">
    <reaction evidence="2">
        <text>a nucleoside 2',3'-cyclic phosphate + H2O = a nucleoside 3'-phosphate + H(+)</text>
        <dbReference type="Rhea" id="RHEA:19621"/>
        <dbReference type="ChEBI" id="CHEBI:15377"/>
        <dbReference type="ChEBI" id="CHEBI:15378"/>
        <dbReference type="ChEBI" id="CHEBI:66949"/>
        <dbReference type="ChEBI" id="CHEBI:66954"/>
        <dbReference type="EC" id="3.1.4.16"/>
    </reaction>
</comment>
<keyword evidence="6" id="KW-0479">Metal-binding</keyword>
<evidence type="ECO:0000256" key="7">
    <source>
        <dbReference type="ARBA" id="ARBA00022729"/>
    </source>
</evidence>
<dbReference type="InterPro" id="IPR006146">
    <property type="entry name" value="5'-Nucleotdase_CS"/>
</dbReference>